<organism evidence="8 9">
    <name type="scientific">Arthrobacter sunyaminii</name>
    <dbReference type="NCBI Taxonomy" id="2816859"/>
    <lineage>
        <taxon>Bacteria</taxon>
        <taxon>Bacillati</taxon>
        <taxon>Actinomycetota</taxon>
        <taxon>Actinomycetes</taxon>
        <taxon>Micrococcales</taxon>
        <taxon>Micrococcaceae</taxon>
        <taxon>Arthrobacter</taxon>
    </lineage>
</organism>
<gene>
    <name evidence="8" type="ORF">KG104_16535</name>
</gene>
<keyword evidence="5" id="KW-0460">Magnesium</keyword>
<dbReference type="GO" id="GO:0046872">
    <property type="term" value="F:metal ion binding"/>
    <property type="evidence" value="ECO:0007669"/>
    <property type="project" value="UniProtKB-KW"/>
</dbReference>
<evidence type="ECO:0000256" key="4">
    <source>
        <dbReference type="ARBA" id="ARBA00022801"/>
    </source>
</evidence>
<reference evidence="8" key="1">
    <citation type="submission" date="2021-06" db="EMBL/GenBank/DDBJ databases">
        <title>Novel species in genus Arthrobacter.</title>
        <authorList>
            <person name="Zhang G."/>
        </authorList>
    </citation>
    <scope>NUCLEOTIDE SEQUENCE</scope>
    <source>
        <strain evidence="8">Zg-ZUI122</strain>
    </source>
</reference>
<dbReference type="Proteomes" id="UP000680588">
    <property type="component" value="Chromosome"/>
</dbReference>
<proteinExistence type="predicted"/>
<name>A0A975S4S5_9MICC</name>
<dbReference type="RefSeq" id="WP_104053236.1">
    <property type="nucleotide sequence ID" value="NZ_CP076456.1"/>
</dbReference>
<comment type="cofactor">
    <cofactor evidence="2">
        <name>Mg(2+)</name>
        <dbReference type="ChEBI" id="CHEBI:18420"/>
    </cofactor>
</comment>
<protein>
    <submittedName>
        <fullName evidence="8">NUDIX domain-containing protein</fullName>
    </submittedName>
</protein>
<evidence type="ECO:0000256" key="3">
    <source>
        <dbReference type="ARBA" id="ARBA00022723"/>
    </source>
</evidence>
<keyword evidence="4" id="KW-0378">Hydrolase</keyword>
<evidence type="ECO:0000259" key="7">
    <source>
        <dbReference type="PROSITE" id="PS51462"/>
    </source>
</evidence>
<dbReference type="SUPFAM" id="SSF55811">
    <property type="entry name" value="Nudix"/>
    <property type="match status" value="1"/>
</dbReference>
<keyword evidence="3" id="KW-0479">Metal-binding</keyword>
<evidence type="ECO:0000256" key="5">
    <source>
        <dbReference type="ARBA" id="ARBA00022842"/>
    </source>
</evidence>
<sequence length="228" mass="24985">MLHGTAATVVLLRDAPDGLQVLLLERPRHRGSFAGAWVFPGGRVDPEDYGLPADSVQPTANDDGELAAALRAGVRETEEETGLRLAEPNLVRLSCWEPPPEAPRRYRTWFFLAEAPEGEILLSPEEHVDAVWLTPADAFRRQREGSMELYPPTWVTLHGLLGVETVAAALAAAGAAAPQTYTTRQLPGQTPPVMVWHGDAEYPQLPGDPEARHRLVMGGDGWLYERTL</sequence>
<dbReference type="GO" id="GO:0016818">
    <property type="term" value="F:hydrolase activity, acting on acid anhydrides, in phosphorus-containing anhydrides"/>
    <property type="evidence" value="ECO:0007669"/>
    <property type="project" value="InterPro"/>
</dbReference>
<keyword evidence="6" id="KW-0464">Manganese</keyword>
<dbReference type="InterPro" id="IPR039121">
    <property type="entry name" value="NUDT19"/>
</dbReference>
<evidence type="ECO:0000313" key="9">
    <source>
        <dbReference type="Proteomes" id="UP000680588"/>
    </source>
</evidence>
<accession>A0A975S4S5</accession>
<evidence type="ECO:0000313" key="8">
    <source>
        <dbReference type="EMBL" id="QWQ36025.1"/>
    </source>
</evidence>
<keyword evidence="9" id="KW-1185">Reference proteome</keyword>
<dbReference type="KEGG" id="asun:KG104_16535"/>
<dbReference type="InterPro" id="IPR015797">
    <property type="entry name" value="NUDIX_hydrolase-like_dom_sf"/>
</dbReference>
<evidence type="ECO:0000256" key="1">
    <source>
        <dbReference type="ARBA" id="ARBA00001936"/>
    </source>
</evidence>
<dbReference type="AlphaFoldDB" id="A0A975S4S5"/>
<dbReference type="Pfam" id="PF00293">
    <property type="entry name" value="NUDIX"/>
    <property type="match status" value="1"/>
</dbReference>
<dbReference type="PANTHER" id="PTHR12318:SF0">
    <property type="entry name" value="ACYL-COENZYME A DIPHOSPHATASE NUDT19"/>
    <property type="match status" value="1"/>
</dbReference>
<dbReference type="EMBL" id="CP076456">
    <property type="protein sequence ID" value="QWQ36025.1"/>
    <property type="molecule type" value="Genomic_DNA"/>
</dbReference>
<comment type="cofactor">
    <cofactor evidence="1">
        <name>Mn(2+)</name>
        <dbReference type="ChEBI" id="CHEBI:29035"/>
    </cofactor>
</comment>
<dbReference type="PANTHER" id="PTHR12318">
    <property type="entry name" value="TESTOSTERONE-REGULATED PROTEIN RP2"/>
    <property type="match status" value="1"/>
</dbReference>
<dbReference type="InterPro" id="IPR000086">
    <property type="entry name" value="NUDIX_hydrolase_dom"/>
</dbReference>
<dbReference type="Gene3D" id="3.90.79.10">
    <property type="entry name" value="Nucleoside Triphosphate Pyrophosphohydrolase"/>
    <property type="match status" value="2"/>
</dbReference>
<feature type="domain" description="Nudix hydrolase" evidence="7">
    <location>
        <begin position="2"/>
        <end position="155"/>
    </location>
</feature>
<dbReference type="PROSITE" id="PS51462">
    <property type="entry name" value="NUDIX"/>
    <property type="match status" value="1"/>
</dbReference>
<evidence type="ECO:0000256" key="6">
    <source>
        <dbReference type="ARBA" id="ARBA00023211"/>
    </source>
</evidence>
<dbReference type="CDD" id="cd18870">
    <property type="entry name" value="NUDIX_AcylCoAdiphos_Nudt19"/>
    <property type="match status" value="1"/>
</dbReference>
<evidence type="ECO:0000256" key="2">
    <source>
        <dbReference type="ARBA" id="ARBA00001946"/>
    </source>
</evidence>